<accession>A0A1E7XGU3</accession>
<reference evidence="4 5" key="1">
    <citation type="submission" date="2016-09" db="EMBL/GenBank/DDBJ databases">
        <title>Genome Sequence of Lactobacillus sunkii Strain CG01.</title>
        <authorList>
            <person name="Poehlein A."/>
            <person name="Gabris C."/>
            <person name="Bengelsdorf F.R."/>
            <person name="Duerre P."/>
            <person name="Daniel R."/>
        </authorList>
    </citation>
    <scope>NUCLEOTIDE SEQUENCE [LARGE SCALE GENOMIC DNA]</scope>
    <source>
        <strain evidence="4 5">CG_D</strain>
    </source>
</reference>
<dbReference type="GO" id="GO:0003677">
    <property type="term" value="F:DNA binding"/>
    <property type="evidence" value="ECO:0007669"/>
    <property type="project" value="UniProtKB-KW"/>
</dbReference>
<evidence type="ECO:0000256" key="1">
    <source>
        <dbReference type="ARBA" id="ARBA00023125"/>
    </source>
</evidence>
<dbReference type="RefSeq" id="WP_070367277.1">
    <property type="nucleotide sequence ID" value="NZ_JAZHVW010000019.1"/>
</dbReference>
<dbReference type="InterPro" id="IPR001387">
    <property type="entry name" value="Cro/C1-type_HTH"/>
</dbReference>
<evidence type="ECO:0000313" key="4">
    <source>
        <dbReference type="EMBL" id="OFA12311.1"/>
    </source>
</evidence>
<name>A0A1E7XGU3_9LACO</name>
<gene>
    <name evidence="4" type="ORF">LASUN_05910</name>
</gene>
<feature type="transmembrane region" description="Helical" evidence="2">
    <location>
        <begin position="76"/>
        <end position="98"/>
    </location>
</feature>
<dbReference type="InterPro" id="IPR010982">
    <property type="entry name" value="Lambda_DNA-bd_dom_sf"/>
</dbReference>
<proteinExistence type="predicted"/>
<feature type="transmembrane region" description="Helical" evidence="2">
    <location>
        <begin position="134"/>
        <end position="152"/>
    </location>
</feature>
<evidence type="ECO:0000259" key="3">
    <source>
        <dbReference type="PROSITE" id="PS50943"/>
    </source>
</evidence>
<keyword evidence="1" id="KW-0238">DNA-binding</keyword>
<feature type="transmembrane region" description="Helical" evidence="2">
    <location>
        <begin position="104"/>
        <end position="122"/>
    </location>
</feature>
<dbReference type="Gene3D" id="1.10.260.40">
    <property type="entry name" value="lambda repressor-like DNA-binding domains"/>
    <property type="match status" value="1"/>
</dbReference>
<protein>
    <submittedName>
        <fullName evidence="4">Transcriptional repressor DicA</fullName>
    </submittedName>
</protein>
<keyword evidence="2" id="KW-0472">Membrane</keyword>
<dbReference type="STRING" id="481719.LASUN_05910"/>
<dbReference type="CDD" id="cd00093">
    <property type="entry name" value="HTH_XRE"/>
    <property type="match status" value="1"/>
</dbReference>
<feature type="domain" description="HTH cro/C1-type" evidence="3">
    <location>
        <begin position="9"/>
        <end position="63"/>
    </location>
</feature>
<keyword evidence="2" id="KW-0812">Transmembrane</keyword>
<dbReference type="Proteomes" id="UP000177010">
    <property type="component" value="Unassembled WGS sequence"/>
</dbReference>
<dbReference type="PANTHER" id="PTHR46558">
    <property type="entry name" value="TRACRIPTIONAL REGULATORY PROTEIN-RELATED-RELATED"/>
    <property type="match status" value="1"/>
</dbReference>
<dbReference type="EMBL" id="MIQE01000008">
    <property type="protein sequence ID" value="OFA12311.1"/>
    <property type="molecule type" value="Genomic_DNA"/>
</dbReference>
<dbReference type="SMART" id="SM00530">
    <property type="entry name" value="HTH_XRE"/>
    <property type="match status" value="1"/>
</dbReference>
<dbReference type="PROSITE" id="PS50943">
    <property type="entry name" value="HTH_CROC1"/>
    <property type="match status" value="1"/>
</dbReference>
<dbReference type="PANTHER" id="PTHR46558:SF11">
    <property type="entry name" value="HTH-TYPE TRANSCRIPTIONAL REGULATOR XRE"/>
    <property type="match status" value="1"/>
</dbReference>
<dbReference type="AlphaFoldDB" id="A0A1E7XGU3"/>
<comment type="caution">
    <text evidence="4">The sequence shown here is derived from an EMBL/GenBank/DDBJ whole genome shotgun (WGS) entry which is preliminary data.</text>
</comment>
<evidence type="ECO:0000256" key="2">
    <source>
        <dbReference type="SAM" id="Phobius"/>
    </source>
</evidence>
<organism evidence="4 5">
    <name type="scientific">Lentilactobacillus sunkii</name>
    <dbReference type="NCBI Taxonomy" id="481719"/>
    <lineage>
        <taxon>Bacteria</taxon>
        <taxon>Bacillati</taxon>
        <taxon>Bacillota</taxon>
        <taxon>Bacilli</taxon>
        <taxon>Lactobacillales</taxon>
        <taxon>Lactobacillaceae</taxon>
        <taxon>Lentilactobacillus</taxon>
    </lineage>
</organism>
<keyword evidence="2" id="KW-1133">Transmembrane helix</keyword>
<dbReference type="SUPFAM" id="SSF47413">
    <property type="entry name" value="lambda repressor-like DNA-binding domains"/>
    <property type="match status" value="1"/>
</dbReference>
<dbReference type="Pfam" id="PF01381">
    <property type="entry name" value="HTH_3"/>
    <property type="match status" value="1"/>
</dbReference>
<sequence>MAKTIGERIKIKREELNLTQNQVAEKLFVTQQTVARWEGNKHLPPITALQDLGKLFKVDTSYFFGGEKIIVHKFNLFAFFGSMVFNLLFFWLIAVAIVTFLGTLWAFLGGSLISPIVFFYQIIQHIHVFEWTRLIAAISMSLLAIAVLPLWWKINVYIWRILKAYYRYNVNSIFYEIAPHDIDK</sequence>
<evidence type="ECO:0000313" key="5">
    <source>
        <dbReference type="Proteomes" id="UP000177010"/>
    </source>
</evidence>